<evidence type="ECO:0000313" key="2">
    <source>
        <dbReference type="EMBL" id="BAR99333.1"/>
    </source>
</evidence>
<dbReference type="Proteomes" id="UP000065734">
    <property type="component" value="Chromosome I"/>
</dbReference>
<feature type="chain" id="PRO_5014229202" evidence="1">
    <location>
        <begin position="20"/>
        <end position="309"/>
    </location>
</feature>
<dbReference type="OrthoDB" id="7926124at2"/>
<dbReference type="EMBL" id="LN907867">
    <property type="protein sequence ID" value="CUU43365.1"/>
    <property type="molecule type" value="Genomic_DNA"/>
</dbReference>
<reference evidence="2" key="1">
    <citation type="journal article" date="2015" name="Genome Announc.">
        <title>Complete Genome Sequence of the Bacteriochlorophyll b-Producing Photosynthetic Bacterium Blastochloris viridis.</title>
        <authorList>
            <person name="Tsukatani Y."/>
            <person name="Hirose Y."/>
            <person name="Harada J."/>
            <person name="Misawa N."/>
            <person name="Mori K."/>
            <person name="Inoue K."/>
            <person name="Tamiaki H."/>
        </authorList>
    </citation>
    <scope>NUCLEOTIDE SEQUENCE [LARGE SCALE GENOMIC DNA]</scope>
    <source>
        <strain evidence="2">DSM 133</strain>
    </source>
</reference>
<keyword evidence="4" id="KW-1185">Reference proteome</keyword>
<dbReference type="KEGG" id="bvr:BVIR_2940"/>
<reference evidence="3" key="2">
    <citation type="submission" date="2015-11" db="EMBL/GenBank/DDBJ databases">
        <authorList>
            <person name="Zhang Y."/>
            <person name="Guo Z."/>
        </authorList>
    </citation>
    <scope>NUCLEOTIDE SEQUENCE</scope>
    <source>
        <strain evidence="3">1</strain>
    </source>
</reference>
<sequence>MRPLAVAALVAVFAGPAAAAGPVFPPGTAAGLVPPAGMTQVPGIAAFQDSQKRARILIIDLPREAYGVLTQEMTDESLTAKGLTEVTRATSTLANGPALLLSGRQSVGAETVNKWILIARGPMSAVMATAEVPTANGEAYPVEAMREALLSLVFRTPAPIEQQVAALPFQVGELAGFKPVRTLGGTTLYLSAGSGDDNGGKETLIVVGRAGGVPDSEKMDMFARRLVGGMPTVKKLRVDRSEPQRVRGVPGHEIRASGVDAATGNPVKLVQWIRVERGSYVRVVAVTPEAEFDAVMPRLRALRDGIELN</sequence>
<gene>
    <name evidence="2" type="ORF">BV133_1740</name>
    <name evidence="3" type="ORF">BVIRIDIS_23840</name>
</gene>
<accession>A0A0H5BPI2</accession>
<evidence type="ECO:0000313" key="4">
    <source>
        <dbReference type="Proteomes" id="UP000065734"/>
    </source>
</evidence>
<organism evidence="3 4">
    <name type="scientific">Blastochloris viridis</name>
    <name type="common">Rhodopseudomonas viridis</name>
    <dbReference type="NCBI Taxonomy" id="1079"/>
    <lineage>
        <taxon>Bacteria</taxon>
        <taxon>Pseudomonadati</taxon>
        <taxon>Pseudomonadota</taxon>
        <taxon>Alphaproteobacteria</taxon>
        <taxon>Hyphomicrobiales</taxon>
        <taxon>Blastochloridaceae</taxon>
        <taxon>Blastochloris</taxon>
    </lineage>
</organism>
<dbReference type="RefSeq" id="WP_055038258.1">
    <property type="nucleotide sequence ID" value="NZ_AP014854.2"/>
</dbReference>
<reference evidence="4" key="3">
    <citation type="journal article" date="2016" name="Genome Announc.">
        <title>Revised genome sequence of the purple photosynthetic bacterium Blastochloris viridis.</title>
        <authorList>
            <person name="Liu L.N."/>
            <person name="Faulkner M."/>
            <person name="Liu X."/>
            <person name="Huang F."/>
            <person name="Darby A.C."/>
            <person name="Hall N."/>
        </authorList>
    </citation>
    <scope>NUCLEOTIDE SEQUENCE [LARGE SCALE GENOMIC DNA]</scope>
    <source>
        <strain evidence="4">ATCC 19567 / DSM 133 / F</strain>
    </source>
</reference>
<evidence type="ECO:0000313" key="3">
    <source>
        <dbReference type="EMBL" id="CUU43365.1"/>
    </source>
</evidence>
<proteinExistence type="predicted"/>
<dbReference type="AlphaFoldDB" id="A0A0H5BPI2"/>
<dbReference type="EMBL" id="AP014854">
    <property type="protein sequence ID" value="BAR99333.1"/>
    <property type="molecule type" value="Genomic_DNA"/>
</dbReference>
<feature type="signal peptide" evidence="1">
    <location>
        <begin position="1"/>
        <end position="19"/>
    </location>
</feature>
<evidence type="ECO:0000256" key="1">
    <source>
        <dbReference type="SAM" id="SignalP"/>
    </source>
</evidence>
<name>A0A0H5BPI2_BLAVI</name>
<protein>
    <submittedName>
        <fullName evidence="3">Uncharacterized protein</fullName>
    </submittedName>
</protein>
<keyword evidence="1" id="KW-0732">Signal</keyword>